<sequence>MGSTPTPSAEFCGILVKWLRNIKENQIPTVLFVASQFIKGRLKFKEIKGECFVAWLAMVFHVERKSRA</sequence>
<dbReference type="Proteomes" id="UP000229816">
    <property type="component" value="Unassembled WGS sequence"/>
</dbReference>
<gene>
    <name evidence="1" type="ORF">CO054_00160</name>
</gene>
<organism evidence="1 2">
    <name type="scientific">Candidatus Shapirobacteria bacterium CG_4_9_14_0_2_um_filter_39_11</name>
    <dbReference type="NCBI Taxonomy" id="1974478"/>
    <lineage>
        <taxon>Bacteria</taxon>
        <taxon>Candidatus Shapironibacteriota</taxon>
    </lineage>
</organism>
<evidence type="ECO:0000313" key="2">
    <source>
        <dbReference type="Proteomes" id="UP000229816"/>
    </source>
</evidence>
<evidence type="ECO:0000313" key="1">
    <source>
        <dbReference type="EMBL" id="PJC28438.1"/>
    </source>
</evidence>
<reference evidence="2" key="1">
    <citation type="submission" date="2017-09" db="EMBL/GenBank/DDBJ databases">
        <title>Depth-based differentiation of microbial function through sediment-hosted aquifers and enrichment of novel symbionts in the deep terrestrial subsurface.</title>
        <authorList>
            <person name="Probst A.J."/>
            <person name="Ladd B."/>
            <person name="Jarett J.K."/>
            <person name="Geller-Mcgrath D.E."/>
            <person name="Sieber C.M.K."/>
            <person name="Emerson J.B."/>
            <person name="Anantharaman K."/>
            <person name="Thomas B.C."/>
            <person name="Malmstrom R."/>
            <person name="Stieglmeier M."/>
            <person name="Klingl A."/>
            <person name="Woyke T."/>
            <person name="Ryan C.M."/>
            <person name="Banfield J.F."/>
        </authorList>
    </citation>
    <scope>NUCLEOTIDE SEQUENCE [LARGE SCALE GENOMIC DNA]</scope>
</reference>
<dbReference type="AlphaFoldDB" id="A0A2M8ETK1"/>
<comment type="caution">
    <text evidence="1">The sequence shown here is derived from an EMBL/GenBank/DDBJ whole genome shotgun (WGS) entry which is preliminary data.</text>
</comment>
<protein>
    <submittedName>
        <fullName evidence="1">Uncharacterized protein</fullName>
    </submittedName>
</protein>
<proteinExistence type="predicted"/>
<accession>A0A2M8ETK1</accession>
<name>A0A2M8ETK1_9BACT</name>
<dbReference type="EMBL" id="PFSF01000004">
    <property type="protein sequence ID" value="PJC28438.1"/>
    <property type="molecule type" value="Genomic_DNA"/>
</dbReference>